<keyword evidence="2" id="KW-0540">Nuclease</keyword>
<dbReference type="HOGENOM" id="CLU_058239_1_0_10"/>
<keyword evidence="2" id="KW-0269">Exonuclease</keyword>
<comment type="caution">
    <text evidence="2">The sequence shown here is derived from an EMBL/GenBank/DDBJ whole genome shotgun (WGS) entry which is preliminary data.</text>
</comment>
<evidence type="ECO:0000259" key="1">
    <source>
        <dbReference type="Pfam" id="PF19580"/>
    </source>
</evidence>
<name>B0NNF9_BACSE</name>
<sequence>MLFYEMKKGFLQKKLAIDRFITFYFRFLQEINIISPMRKLIVFFSFWFSATIVVAQNTERKLYSIAFYNLENLFDTIHDAGKNDYDFLPDGSYRWTAKKYEAKLHNLSDVLSALSRNLVPEGPAVIGVAEVENHRVLTDLVSQPAMANYKFVHYEGPDRRGIDCALLYDPQQFAVTNSKLVLSAPFEGDTVHLTRGFLIVDGRMAGERVCFIVNHWPSRGAKSPVRVHAARQVKALTDSLMHEDKKLKLFVMGDMNDDPMDESMQTLGARKYISGMKANQFFNPWWEILEDKGVGTLLYRGKWNLFDQIVLSRPLVKAKKGLRYDHSEVFIRDYLIQQDGKYKGSPLRTHGGRVWLNGYSDHLPTIIYLKTLLSRKSG</sequence>
<dbReference type="AlphaFoldDB" id="B0NNF9"/>
<reference evidence="2 3" key="2">
    <citation type="submission" date="2007-11" db="EMBL/GenBank/DDBJ databases">
        <authorList>
            <person name="Fulton L."/>
            <person name="Clifton S."/>
            <person name="Fulton B."/>
            <person name="Xu J."/>
            <person name="Minx P."/>
            <person name="Pepin K.H."/>
            <person name="Johnson M."/>
            <person name="Thiruvilangam P."/>
            <person name="Bhonagiri V."/>
            <person name="Nash W.E."/>
            <person name="Mardis E.R."/>
            <person name="Wilson R.K."/>
        </authorList>
    </citation>
    <scope>NUCLEOTIDE SEQUENCE [LARGE SCALE GENOMIC DNA]</scope>
    <source>
        <strain evidence="2 3">ATCC 43183</strain>
    </source>
</reference>
<dbReference type="InterPro" id="IPR005135">
    <property type="entry name" value="Endo/exonuclease/phosphatase"/>
</dbReference>
<dbReference type="Pfam" id="PF19580">
    <property type="entry name" value="Exo_endo_phos_3"/>
    <property type="match status" value="1"/>
</dbReference>
<evidence type="ECO:0000313" key="2">
    <source>
        <dbReference type="EMBL" id="EDS16293.1"/>
    </source>
</evidence>
<dbReference type="GO" id="GO:0004527">
    <property type="term" value="F:exonuclease activity"/>
    <property type="evidence" value="ECO:0007669"/>
    <property type="project" value="UniProtKB-KW"/>
</dbReference>
<reference evidence="2 3" key="1">
    <citation type="submission" date="2007-11" db="EMBL/GenBank/DDBJ databases">
        <title>Draft genome sequence of Bacteroides stercoris(ATCC 43183).</title>
        <authorList>
            <person name="Sudarsanam P."/>
            <person name="Ley R."/>
            <person name="Guruge J."/>
            <person name="Turnbaugh P.J."/>
            <person name="Mahowald M."/>
            <person name="Liep D."/>
            <person name="Gordon J."/>
        </authorList>
    </citation>
    <scope>NUCLEOTIDE SEQUENCE [LARGE SCALE GENOMIC DNA]</scope>
    <source>
        <strain evidence="2 3">ATCC 43183</strain>
    </source>
</reference>
<organism evidence="2 3">
    <name type="scientific">Bacteroides stercoris ATCC 43183</name>
    <dbReference type="NCBI Taxonomy" id="449673"/>
    <lineage>
        <taxon>Bacteria</taxon>
        <taxon>Pseudomonadati</taxon>
        <taxon>Bacteroidota</taxon>
        <taxon>Bacteroidia</taxon>
        <taxon>Bacteroidales</taxon>
        <taxon>Bacteroidaceae</taxon>
        <taxon>Bacteroides</taxon>
    </lineage>
</organism>
<accession>B0NNF9</accession>
<dbReference type="EMBL" id="ABFZ02000017">
    <property type="protein sequence ID" value="EDS16293.1"/>
    <property type="molecule type" value="Genomic_DNA"/>
</dbReference>
<keyword evidence="2" id="KW-0378">Hydrolase</keyword>
<dbReference type="Gene3D" id="3.60.10.10">
    <property type="entry name" value="Endonuclease/exonuclease/phosphatase"/>
    <property type="match status" value="1"/>
</dbReference>
<evidence type="ECO:0000313" key="3">
    <source>
        <dbReference type="Proteomes" id="UP000004713"/>
    </source>
</evidence>
<dbReference type="PANTHER" id="PTHR42834:SF1">
    <property type="entry name" value="ENDONUCLEASE_EXONUCLEASE_PHOSPHATASE FAMILY PROTEIN (AFU_ORTHOLOGUE AFUA_3G09210)"/>
    <property type="match status" value="1"/>
</dbReference>
<dbReference type="GO" id="GO:0004519">
    <property type="term" value="F:endonuclease activity"/>
    <property type="evidence" value="ECO:0007669"/>
    <property type="project" value="UniProtKB-KW"/>
</dbReference>
<proteinExistence type="predicted"/>
<gene>
    <name evidence="2" type="ORF">BACSTE_00964</name>
</gene>
<protein>
    <submittedName>
        <fullName evidence="2">Endonuclease/exonuclease/phosphatase family protein</fullName>
    </submittedName>
</protein>
<dbReference type="SUPFAM" id="SSF56219">
    <property type="entry name" value="DNase I-like"/>
    <property type="match status" value="1"/>
</dbReference>
<dbReference type="Proteomes" id="UP000004713">
    <property type="component" value="Unassembled WGS sequence"/>
</dbReference>
<dbReference type="PANTHER" id="PTHR42834">
    <property type="entry name" value="ENDONUCLEASE/EXONUCLEASE/PHOSPHATASE FAMILY PROTEIN (AFU_ORTHOLOGUE AFUA_3G09210)"/>
    <property type="match status" value="1"/>
</dbReference>
<dbReference type="InterPro" id="IPR036691">
    <property type="entry name" value="Endo/exonu/phosph_ase_sf"/>
</dbReference>
<feature type="domain" description="Endonuclease/exonuclease/phosphatase" evidence="1">
    <location>
        <begin position="64"/>
        <end position="370"/>
    </location>
</feature>
<keyword evidence="2" id="KW-0255">Endonuclease</keyword>
<dbReference type="eggNOG" id="COG2374">
    <property type="taxonomic scope" value="Bacteria"/>
</dbReference>